<dbReference type="SUPFAM" id="SSF48498">
    <property type="entry name" value="Tetracyclin repressor-like, C-terminal domain"/>
    <property type="match status" value="1"/>
</dbReference>
<accession>A0A846YWW7</accession>
<feature type="DNA-binding region" description="H-T-H motif" evidence="4">
    <location>
        <begin position="36"/>
        <end position="55"/>
    </location>
</feature>
<dbReference type="InterPro" id="IPR036271">
    <property type="entry name" value="Tet_transcr_reg_TetR-rel_C_sf"/>
</dbReference>
<gene>
    <name evidence="6" type="ORF">HGB48_12470</name>
</gene>
<keyword evidence="2 4" id="KW-0238">DNA-binding</keyword>
<dbReference type="Pfam" id="PF21597">
    <property type="entry name" value="TetR_C_43"/>
    <property type="match status" value="1"/>
</dbReference>
<evidence type="ECO:0000313" key="7">
    <source>
        <dbReference type="Proteomes" id="UP000579250"/>
    </source>
</evidence>
<dbReference type="EMBL" id="JAAXPI010000013">
    <property type="protein sequence ID" value="NKZ04561.1"/>
    <property type="molecule type" value="Genomic_DNA"/>
</dbReference>
<protein>
    <submittedName>
        <fullName evidence="6">Helix-turn-helix transcriptional regulator</fullName>
    </submittedName>
</protein>
<dbReference type="PANTHER" id="PTHR30055">
    <property type="entry name" value="HTH-TYPE TRANSCRIPTIONAL REGULATOR RUTR"/>
    <property type="match status" value="1"/>
</dbReference>
<dbReference type="PANTHER" id="PTHR30055:SF234">
    <property type="entry name" value="HTH-TYPE TRANSCRIPTIONAL REGULATOR BETI"/>
    <property type="match status" value="1"/>
</dbReference>
<dbReference type="InterPro" id="IPR009057">
    <property type="entry name" value="Homeodomain-like_sf"/>
</dbReference>
<keyword evidence="3" id="KW-0804">Transcription</keyword>
<keyword evidence="7" id="KW-1185">Reference proteome</keyword>
<evidence type="ECO:0000313" key="6">
    <source>
        <dbReference type="EMBL" id="NKZ04561.1"/>
    </source>
</evidence>
<evidence type="ECO:0000256" key="2">
    <source>
        <dbReference type="ARBA" id="ARBA00023125"/>
    </source>
</evidence>
<dbReference type="RefSeq" id="WP_067636287.1">
    <property type="nucleotide sequence ID" value="NZ_JAAXPI010000013.1"/>
</dbReference>
<dbReference type="InterPro" id="IPR049445">
    <property type="entry name" value="TetR_SbtR-like_C"/>
</dbReference>
<organism evidence="6 7">
    <name type="scientific">Actinomadura latina</name>
    <dbReference type="NCBI Taxonomy" id="163603"/>
    <lineage>
        <taxon>Bacteria</taxon>
        <taxon>Bacillati</taxon>
        <taxon>Actinomycetota</taxon>
        <taxon>Actinomycetes</taxon>
        <taxon>Streptosporangiales</taxon>
        <taxon>Thermomonosporaceae</taxon>
        <taxon>Actinomadura</taxon>
    </lineage>
</organism>
<sequence length="191" mass="20337">MTTAFGRPRRADAERNARLLLAAARALFDERGPDVALDEVARRAGVGNATLYRHYPTRGDLLVAVYADEVAALCDRGAALLREAAPGEALFDWLEAFAVHVATRRTLAFAGTDGDAERRTALFHHWHASMTSTAEALLARAREAGAVRADVTVAEVLTLANAAALADTDAGRVRRLLTIIRHGLDGPGASG</sequence>
<evidence type="ECO:0000259" key="5">
    <source>
        <dbReference type="PROSITE" id="PS50977"/>
    </source>
</evidence>
<proteinExistence type="predicted"/>
<reference evidence="6 7" key="1">
    <citation type="submission" date="2020-04" db="EMBL/GenBank/DDBJ databases">
        <title>MicrobeNet Type strains.</title>
        <authorList>
            <person name="Nicholson A.C."/>
        </authorList>
    </citation>
    <scope>NUCLEOTIDE SEQUENCE [LARGE SCALE GENOMIC DNA]</scope>
    <source>
        <strain evidence="6 7">ATCC BAA-277</strain>
    </source>
</reference>
<dbReference type="Pfam" id="PF00440">
    <property type="entry name" value="TetR_N"/>
    <property type="match status" value="1"/>
</dbReference>
<dbReference type="SUPFAM" id="SSF46689">
    <property type="entry name" value="Homeodomain-like"/>
    <property type="match status" value="1"/>
</dbReference>
<dbReference type="PRINTS" id="PR00455">
    <property type="entry name" value="HTHTETR"/>
</dbReference>
<evidence type="ECO:0000256" key="1">
    <source>
        <dbReference type="ARBA" id="ARBA00023015"/>
    </source>
</evidence>
<evidence type="ECO:0000256" key="4">
    <source>
        <dbReference type="PROSITE-ProRule" id="PRU00335"/>
    </source>
</evidence>
<dbReference type="AlphaFoldDB" id="A0A846YWW7"/>
<evidence type="ECO:0000256" key="3">
    <source>
        <dbReference type="ARBA" id="ARBA00023163"/>
    </source>
</evidence>
<dbReference type="GO" id="GO:0000976">
    <property type="term" value="F:transcription cis-regulatory region binding"/>
    <property type="evidence" value="ECO:0007669"/>
    <property type="project" value="TreeGrafter"/>
</dbReference>
<dbReference type="Gene3D" id="1.10.357.10">
    <property type="entry name" value="Tetracycline Repressor, domain 2"/>
    <property type="match status" value="1"/>
</dbReference>
<comment type="caution">
    <text evidence="6">The sequence shown here is derived from an EMBL/GenBank/DDBJ whole genome shotgun (WGS) entry which is preliminary data.</text>
</comment>
<dbReference type="Proteomes" id="UP000579250">
    <property type="component" value="Unassembled WGS sequence"/>
</dbReference>
<dbReference type="PROSITE" id="PS50977">
    <property type="entry name" value="HTH_TETR_2"/>
    <property type="match status" value="1"/>
</dbReference>
<name>A0A846YWW7_9ACTN</name>
<feature type="domain" description="HTH tetR-type" evidence="5">
    <location>
        <begin position="14"/>
        <end position="73"/>
    </location>
</feature>
<dbReference type="GO" id="GO:0003700">
    <property type="term" value="F:DNA-binding transcription factor activity"/>
    <property type="evidence" value="ECO:0007669"/>
    <property type="project" value="TreeGrafter"/>
</dbReference>
<keyword evidence="1" id="KW-0805">Transcription regulation</keyword>
<dbReference type="InterPro" id="IPR001647">
    <property type="entry name" value="HTH_TetR"/>
</dbReference>
<dbReference type="InterPro" id="IPR050109">
    <property type="entry name" value="HTH-type_TetR-like_transc_reg"/>
</dbReference>